<dbReference type="RefSeq" id="YP_009842575.1">
    <property type="nucleotide sequence ID" value="NC_048742.1"/>
</dbReference>
<sequence length="43" mass="4599">MAEQRAVNSKVVGSSPAGGATRTELGKERIWKPCNNLGKDGER</sequence>
<proteinExistence type="predicted"/>
<dbReference type="GeneID" id="55612820"/>
<reference evidence="2 3" key="1">
    <citation type="submission" date="2018-10" db="EMBL/GenBank/DDBJ databases">
        <authorList>
            <person name="Soria N.A."/>
            <person name="Batley M.G."/>
            <person name="Hanafy A."/>
            <person name="Singh N."/>
            <person name="Shaffer C.D."/>
            <person name="Weston-Hafer K.A."/>
            <person name="Russell D.A."/>
            <person name="Pope W.H."/>
            <person name="Jacobs-Sera D."/>
            <person name="Hendrix R.W."/>
            <person name="Hatfull G.F."/>
        </authorList>
    </citation>
    <scope>NUCLEOTIDE SEQUENCE [LARGE SCALE GENOMIC DNA]</scope>
</reference>
<evidence type="ECO:0000313" key="2">
    <source>
        <dbReference type="EMBL" id="AZU97190.1"/>
    </source>
</evidence>
<evidence type="ECO:0000256" key="1">
    <source>
        <dbReference type="SAM" id="MobiDB-lite"/>
    </source>
</evidence>
<keyword evidence="3" id="KW-1185">Reference proteome</keyword>
<dbReference type="EMBL" id="MK061412">
    <property type="protein sequence ID" value="AZU97190.1"/>
    <property type="molecule type" value="Genomic_DNA"/>
</dbReference>
<name>A0A3Q9R4U1_9CAUD</name>
<dbReference type="Proteomes" id="UP000284334">
    <property type="component" value="Segment"/>
</dbReference>
<dbReference type="KEGG" id="vg:55612820"/>
<gene>
    <name evidence="2" type="primary">130</name>
    <name evidence="2" type="ORF">SEA_GILSON_130</name>
</gene>
<feature type="region of interest" description="Disordered" evidence="1">
    <location>
        <begin position="1"/>
        <end position="43"/>
    </location>
</feature>
<evidence type="ECO:0000313" key="3">
    <source>
        <dbReference type="Proteomes" id="UP000284334"/>
    </source>
</evidence>
<organism evidence="2 3">
    <name type="scientific">Streptomyces phage Gilson</name>
    <dbReference type="NCBI Taxonomy" id="2488789"/>
    <lineage>
        <taxon>Viruses</taxon>
        <taxon>Duplodnaviria</taxon>
        <taxon>Heunggongvirae</taxon>
        <taxon>Uroviricota</taxon>
        <taxon>Caudoviricetes</taxon>
        <taxon>Stanwilliamsviridae</taxon>
        <taxon>Loccivirinae</taxon>
        <taxon>Gilsonvirus</taxon>
        <taxon>Gilsonvirus gilson</taxon>
    </lineage>
</organism>
<accession>A0A3Q9R4U1</accession>
<protein>
    <submittedName>
        <fullName evidence="2">Uncharacterized protein</fullName>
    </submittedName>
</protein>